<dbReference type="InterPro" id="IPR001701">
    <property type="entry name" value="Glyco_hydro_9"/>
</dbReference>
<dbReference type="InterPro" id="IPR013783">
    <property type="entry name" value="Ig-like_fold"/>
</dbReference>
<feature type="domain" description="Glycoside hydrolase family 9" evidence="5">
    <location>
        <begin position="105"/>
        <end position="435"/>
    </location>
</feature>
<comment type="caution">
    <text evidence="7">The sequence shown here is derived from an EMBL/GenBank/DDBJ whole genome shotgun (WGS) entry which is preliminary data.</text>
</comment>
<sequence length="464" mass="52094">MEQEPQLSYEVPVSMPGILVDRLGYLPEENKTVIFKGKDLPQEFYVVDKKTEQIVYQGYPEIRKEEGEEKEAYGDFSDFAAPGTYYIEAPILGKSYSFSISDAVYDSLFQEACKQYYYNRCGMTLGSEYAGDKAHNACHTGKSVLRGNDSVSMDASGGWHQNENGEKNITGASGAMAVLMMSYELYPQEYTDQEGLPESGNQIPDILDEIRYETGWFLKMQDKQTGAVYAGVTAYDKGSYVEPACAKAEFAFAMTMAKFGYLYQNYDKEYAMTCLKAADRAFKHAVLCEEADDREEKIWRFAAAAEIYRAAGQVSYQKYLVEYLSDGDLTLAGDMVQLSGCVTYISTKQAVSMVLCEKIMTMLMDQAEEISEEVRGSLYMTSTEAEGDSSRILTQAAYLTVVNHVISNYEYKLMIENQLHYLLGRNERGIDYISDDTEEAPCVINQFKEDSMLVFMLAGIVSGS</sequence>
<dbReference type="Proteomes" id="UP001652432">
    <property type="component" value="Unassembled WGS sequence"/>
</dbReference>
<dbReference type="Pfam" id="PF00759">
    <property type="entry name" value="Glyco_hydro_9"/>
    <property type="match status" value="1"/>
</dbReference>
<dbReference type="SUPFAM" id="SSF48208">
    <property type="entry name" value="Six-hairpin glycosidases"/>
    <property type="match status" value="1"/>
</dbReference>
<evidence type="ECO:0000313" key="8">
    <source>
        <dbReference type="Proteomes" id="UP001652432"/>
    </source>
</evidence>
<evidence type="ECO:0000259" key="6">
    <source>
        <dbReference type="Pfam" id="PF02927"/>
    </source>
</evidence>
<dbReference type="RefSeq" id="WP_262574508.1">
    <property type="nucleotide sequence ID" value="NZ_JAOQKJ010000006.1"/>
</dbReference>
<keyword evidence="2" id="KW-0136">Cellulose degradation</keyword>
<evidence type="ECO:0000256" key="2">
    <source>
        <dbReference type="ARBA" id="ARBA00023001"/>
    </source>
</evidence>
<reference evidence="7 8" key="1">
    <citation type="journal article" date="2021" name="ISME Commun">
        <title>Automated analysis of genomic sequences facilitates high-throughput and comprehensive description of bacteria.</title>
        <authorList>
            <person name="Hitch T.C.A."/>
        </authorList>
    </citation>
    <scope>NUCLEOTIDE SEQUENCE [LARGE SCALE GENOMIC DNA]</scope>
    <source>
        <strain evidence="7 8">Sanger_18</strain>
    </source>
</reference>
<keyword evidence="3" id="KW-0119">Carbohydrate metabolism</keyword>
<dbReference type="InterPro" id="IPR004197">
    <property type="entry name" value="Cellulase_Ig-like"/>
</dbReference>
<comment type="similarity">
    <text evidence="1">Belongs to the glycosyl hydrolase 9 (cellulase E) family.</text>
</comment>
<dbReference type="CDD" id="cd02850">
    <property type="entry name" value="E_set_Cellulase_N"/>
    <property type="match status" value="1"/>
</dbReference>
<gene>
    <name evidence="7" type="ORF">OCV77_08005</name>
</gene>
<evidence type="ECO:0000256" key="3">
    <source>
        <dbReference type="ARBA" id="ARBA00023277"/>
    </source>
</evidence>
<dbReference type="InterPro" id="IPR012341">
    <property type="entry name" value="6hp_glycosidase-like_sf"/>
</dbReference>
<proteinExistence type="inferred from homology"/>
<name>A0ABT2T2E0_9FIRM</name>
<evidence type="ECO:0000259" key="5">
    <source>
        <dbReference type="Pfam" id="PF00759"/>
    </source>
</evidence>
<organism evidence="7 8">
    <name type="scientific">Suilimivivens aceti</name>
    <dbReference type="NCBI Taxonomy" id="2981774"/>
    <lineage>
        <taxon>Bacteria</taxon>
        <taxon>Bacillati</taxon>
        <taxon>Bacillota</taxon>
        <taxon>Clostridia</taxon>
        <taxon>Lachnospirales</taxon>
        <taxon>Lachnospiraceae</taxon>
        <taxon>Suilimivivens</taxon>
    </lineage>
</organism>
<evidence type="ECO:0000313" key="7">
    <source>
        <dbReference type="EMBL" id="MCU6744437.1"/>
    </source>
</evidence>
<keyword evidence="4" id="KW-0624">Polysaccharide degradation</keyword>
<evidence type="ECO:0000256" key="1">
    <source>
        <dbReference type="ARBA" id="ARBA00007072"/>
    </source>
</evidence>
<dbReference type="Gene3D" id="1.50.10.10">
    <property type="match status" value="1"/>
</dbReference>
<keyword evidence="8" id="KW-1185">Reference proteome</keyword>
<dbReference type="Gene3D" id="2.60.40.10">
    <property type="entry name" value="Immunoglobulins"/>
    <property type="match status" value="1"/>
</dbReference>
<protein>
    <submittedName>
        <fullName evidence="7">Glycoside hydrolase family 9 protein</fullName>
    </submittedName>
</protein>
<evidence type="ECO:0000256" key="4">
    <source>
        <dbReference type="ARBA" id="ARBA00023326"/>
    </source>
</evidence>
<dbReference type="EMBL" id="JAOQKJ010000006">
    <property type="protein sequence ID" value="MCU6744437.1"/>
    <property type="molecule type" value="Genomic_DNA"/>
</dbReference>
<dbReference type="SUPFAM" id="SSF81296">
    <property type="entry name" value="E set domains"/>
    <property type="match status" value="1"/>
</dbReference>
<feature type="domain" description="Cellulase Ig-like" evidence="6">
    <location>
        <begin position="16"/>
        <end position="90"/>
    </location>
</feature>
<keyword evidence="7" id="KW-0378">Hydrolase</keyword>
<accession>A0ABT2T2E0</accession>
<dbReference type="GO" id="GO:0016787">
    <property type="term" value="F:hydrolase activity"/>
    <property type="evidence" value="ECO:0007669"/>
    <property type="project" value="UniProtKB-KW"/>
</dbReference>
<dbReference type="InterPro" id="IPR014756">
    <property type="entry name" value="Ig_E-set"/>
</dbReference>
<dbReference type="InterPro" id="IPR008928">
    <property type="entry name" value="6-hairpin_glycosidase_sf"/>
</dbReference>
<dbReference type="Pfam" id="PF02927">
    <property type="entry name" value="CelD_N"/>
    <property type="match status" value="1"/>
</dbReference>